<evidence type="ECO:0008006" key="5">
    <source>
        <dbReference type="Google" id="ProtNLM"/>
    </source>
</evidence>
<dbReference type="Proteomes" id="UP000766486">
    <property type="component" value="Unassembled WGS sequence"/>
</dbReference>
<feature type="compositionally biased region" description="Pro residues" evidence="1">
    <location>
        <begin position="92"/>
        <end position="102"/>
    </location>
</feature>
<evidence type="ECO:0000256" key="2">
    <source>
        <dbReference type="SAM" id="SignalP"/>
    </source>
</evidence>
<gene>
    <name evidence="3" type="ORF">CLO192961_LOCUS411313</name>
</gene>
<dbReference type="EMBL" id="CABFNS010000910">
    <property type="protein sequence ID" value="VUC35481.1"/>
    <property type="molecule type" value="Genomic_DNA"/>
</dbReference>
<keyword evidence="2" id="KW-0732">Signal</keyword>
<comment type="caution">
    <text evidence="3">The sequence shown here is derived from an EMBL/GenBank/DDBJ whole genome shotgun (WGS) entry which is preliminary data.</text>
</comment>
<evidence type="ECO:0000256" key="1">
    <source>
        <dbReference type="SAM" id="MobiDB-lite"/>
    </source>
</evidence>
<organism evidence="3 4">
    <name type="scientific">Bionectria ochroleuca</name>
    <name type="common">Gliocladium roseum</name>
    <dbReference type="NCBI Taxonomy" id="29856"/>
    <lineage>
        <taxon>Eukaryota</taxon>
        <taxon>Fungi</taxon>
        <taxon>Dikarya</taxon>
        <taxon>Ascomycota</taxon>
        <taxon>Pezizomycotina</taxon>
        <taxon>Sordariomycetes</taxon>
        <taxon>Hypocreomycetidae</taxon>
        <taxon>Hypocreales</taxon>
        <taxon>Bionectriaceae</taxon>
        <taxon>Clonostachys</taxon>
    </lineage>
</organism>
<name>A0ABY6UVM7_BIOOC</name>
<sequence length="120" mass="13129">MKLSTLVVFATTIMGATAQYGHPGLDLERREIDLERRELEFEHKARRWLAARDARNELGLRSTQCNGFCGPTLAPCAQGCICQRGSCVPHVWTPPTPPPTPPATNAKKGAKKAAPAKKHK</sequence>
<proteinExistence type="predicted"/>
<accession>A0ABY6UVM7</accession>
<feature type="chain" id="PRO_5047312683" description="Long chronological lifespan protein 2" evidence="2">
    <location>
        <begin position="19"/>
        <end position="120"/>
    </location>
</feature>
<evidence type="ECO:0000313" key="4">
    <source>
        <dbReference type="Proteomes" id="UP000766486"/>
    </source>
</evidence>
<reference evidence="3 4" key="1">
    <citation type="submission" date="2019-06" db="EMBL/GenBank/DDBJ databases">
        <authorList>
            <person name="Broberg M."/>
        </authorList>
    </citation>
    <scope>NUCLEOTIDE SEQUENCE [LARGE SCALE GENOMIC DNA]</scope>
</reference>
<feature type="signal peptide" evidence="2">
    <location>
        <begin position="1"/>
        <end position="18"/>
    </location>
</feature>
<protein>
    <recommendedName>
        <fullName evidence="5">Long chronological lifespan protein 2</fullName>
    </recommendedName>
</protein>
<feature type="region of interest" description="Disordered" evidence="1">
    <location>
        <begin position="91"/>
        <end position="120"/>
    </location>
</feature>
<evidence type="ECO:0000313" key="3">
    <source>
        <dbReference type="EMBL" id="VUC35481.1"/>
    </source>
</evidence>
<keyword evidence="4" id="KW-1185">Reference proteome</keyword>
<feature type="compositionally biased region" description="Basic residues" evidence="1">
    <location>
        <begin position="108"/>
        <end position="120"/>
    </location>
</feature>